<evidence type="ECO:0000256" key="11">
    <source>
        <dbReference type="SAM" id="Phobius"/>
    </source>
</evidence>
<reference evidence="13 14" key="1">
    <citation type="submission" date="2019-11" db="EMBL/GenBank/DDBJ databases">
        <title>Description of Pedobacter sp. LMG 31462T.</title>
        <authorList>
            <person name="Carlier A."/>
            <person name="Qi S."/>
            <person name="Vandamme P."/>
        </authorList>
    </citation>
    <scope>NUCLEOTIDE SEQUENCE [LARGE SCALE GENOMIC DNA]</scope>
    <source>
        <strain evidence="13 14">LMG 31462</strain>
    </source>
</reference>
<accession>A0ABR6F260</accession>
<keyword evidence="9 13" id="KW-0482">Metalloprotease</keyword>
<keyword evidence="2" id="KW-1003">Cell membrane</keyword>
<dbReference type="CDD" id="cd07328">
    <property type="entry name" value="M48_Ste24p_like"/>
    <property type="match status" value="1"/>
</dbReference>
<dbReference type="Pfam" id="PF01435">
    <property type="entry name" value="Peptidase_M48"/>
    <property type="match status" value="1"/>
</dbReference>
<keyword evidence="14" id="KW-1185">Reference proteome</keyword>
<evidence type="ECO:0000256" key="1">
    <source>
        <dbReference type="ARBA" id="ARBA00001947"/>
    </source>
</evidence>
<evidence type="ECO:0000313" key="14">
    <source>
        <dbReference type="Proteomes" id="UP000636110"/>
    </source>
</evidence>
<keyword evidence="5" id="KW-0479">Metal-binding</keyword>
<sequence>MINAITTSAEFKKMAKKALASIFLFILTYIFLVIFAIGLTVALGYIGYLLIEFYANWFTWIFGLVLLGVGSIVLIFVFKFIFTRIPEPERILVELKAAEEPVLFALIKDIANEVGTRLPKRVYLSPEVNAGVFYDSLFFSMFFPVRMNLQIGMGILNTHSKEELRAVLAHEFGHFSQRSVRLGSYVYSANKVLRNMLYENDNFERTLDVWGDIISYFKLAGVLAALVIKGMQSLLQKVYEILNVNYYALSREMEYHADAVATHVAGSRTVALSLLRLEIAESSLSMVHSYHESKIGQGLKPLNIYPNQYFAMNHFASLRRIEIQNGLPRMDIDQVWKSTGTRIVWIDPWATHPNIEDRIRRIKAFDIPAKAVSVDLAANLLTNKIALQEQLTTKIFEHHFIYSNAPELTDFQQFESDFLSHYEDMFFDERYYGYYQDRLPYYNFDPSILDSPVETEVSYEELFNEAGFIENQERSTLESDLQLLEEIKLEIGAIRSFSYDGQKYQTADCEGLISLVQESIEGIKEKIEQRDRLILDYFKRYALQFDQFEQWKENLMLFKEVAEATFSYQLVYLDLMNSSNFMTVQTPFDVIEEKMVLFIESENTFKLVLKAMLDNPVYKEELTAEQVNLFEKFLAEDWVYFDQNKYIEEDLDRFFAIIPVFRGLYYTICLNHKRSFLSYQSSLFPQRMVSLSA</sequence>
<keyword evidence="6" id="KW-0378">Hydrolase</keyword>
<keyword evidence="4 11" id="KW-0812">Transmembrane</keyword>
<dbReference type="PANTHER" id="PTHR43221:SF2">
    <property type="entry name" value="PROTEASE HTPX HOMOLOG"/>
    <property type="match status" value="1"/>
</dbReference>
<keyword evidence="7" id="KW-0862">Zinc</keyword>
<keyword evidence="3" id="KW-0645">Protease</keyword>
<feature type="transmembrane region" description="Helical" evidence="11">
    <location>
        <begin position="22"/>
        <end position="51"/>
    </location>
</feature>
<evidence type="ECO:0000256" key="2">
    <source>
        <dbReference type="ARBA" id="ARBA00022475"/>
    </source>
</evidence>
<name>A0ABR6F260_9SPHI</name>
<dbReference type="Gene3D" id="3.30.2010.10">
    <property type="entry name" value="Metalloproteases ('zincins'), catalytic domain"/>
    <property type="match status" value="1"/>
</dbReference>
<dbReference type="GO" id="GO:0008237">
    <property type="term" value="F:metallopeptidase activity"/>
    <property type="evidence" value="ECO:0007669"/>
    <property type="project" value="UniProtKB-KW"/>
</dbReference>
<comment type="caution">
    <text evidence="13">The sequence shown here is derived from an EMBL/GenBank/DDBJ whole genome shotgun (WGS) entry which is preliminary data.</text>
</comment>
<evidence type="ECO:0000256" key="10">
    <source>
        <dbReference type="ARBA" id="ARBA00023136"/>
    </source>
</evidence>
<evidence type="ECO:0000256" key="6">
    <source>
        <dbReference type="ARBA" id="ARBA00022801"/>
    </source>
</evidence>
<evidence type="ECO:0000256" key="8">
    <source>
        <dbReference type="ARBA" id="ARBA00022989"/>
    </source>
</evidence>
<dbReference type="PANTHER" id="PTHR43221">
    <property type="entry name" value="PROTEASE HTPX"/>
    <property type="match status" value="1"/>
</dbReference>
<comment type="cofactor">
    <cofactor evidence="1">
        <name>Zn(2+)</name>
        <dbReference type="ChEBI" id="CHEBI:29105"/>
    </cofactor>
</comment>
<evidence type="ECO:0000256" key="7">
    <source>
        <dbReference type="ARBA" id="ARBA00022833"/>
    </source>
</evidence>
<dbReference type="InterPro" id="IPR050083">
    <property type="entry name" value="HtpX_protease"/>
</dbReference>
<proteinExistence type="predicted"/>
<dbReference type="Proteomes" id="UP000636110">
    <property type="component" value="Unassembled WGS sequence"/>
</dbReference>
<dbReference type="InterPro" id="IPR001915">
    <property type="entry name" value="Peptidase_M48"/>
</dbReference>
<organism evidence="13 14">
    <name type="scientific">Pedobacter gandavensis</name>
    <dbReference type="NCBI Taxonomy" id="2679963"/>
    <lineage>
        <taxon>Bacteria</taxon>
        <taxon>Pseudomonadati</taxon>
        <taxon>Bacteroidota</taxon>
        <taxon>Sphingobacteriia</taxon>
        <taxon>Sphingobacteriales</taxon>
        <taxon>Sphingobacteriaceae</taxon>
        <taxon>Pedobacter</taxon>
    </lineage>
</organism>
<feature type="domain" description="Peptidase M48" evidence="12">
    <location>
        <begin position="153"/>
        <end position="364"/>
    </location>
</feature>
<evidence type="ECO:0000313" key="13">
    <source>
        <dbReference type="EMBL" id="MBB2151625.1"/>
    </source>
</evidence>
<evidence type="ECO:0000256" key="4">
    <source>
        <dbReference type="ARBA" id="ARBA00022692"/>
    </source>
</evidence>
<evidence type="ECO:0000259" key="12">
    <source>
        <dbReference type="Pfam" id="PF01435"/>
    </source>
</evidence>
<protein>
    <submittedName>
        <fullName evidence="13">M48 family metalloprotease</fullName>
    </submittedName>
</protein>
<dbReference type="RefSeq" id="WP_182961588.1">
    <property type="nucleotide sequence ID" value="NZ_WNXC01000010.1"/>
</dbReference>
<evidence type="ECO:0000256" key="9">
    <source>
        <dbReference type="ARBA" id="ARBA00023049"/>
    </source>
</evidence>
<dbReference type="EMBL" id="WNXC01000010">
    <property type="protein sequence ID" value="MBB2151625.1"/>
    <property type="molecule type" value="Genomic_DNA"/>
</dbReference>
<evidence type="ECO:0000256" key="3">
    <source>
        <dbReference type="ARBA" id="ARBA00022670"/>
    </source>
</evidence>
<keyword evidence="8 11" id="KW-1133">Transmembrane helix</keyword>
<keyword evidence="10 11" id="KW-0472">Membrane</keyword>
<feature type="transmembrane region" description="Helical" evidence="11">
    <location>
        <begin position="57"/>
        <end position="82"/>
    </location>
</feature>
<evidence type="ECO:0000256" key="5">
    <source>
        <dbReference type="ARBA" id="ARBA00022723"/>
    </source>
</evidence>
<gene>
    <name evidence="13" type="ORF">GM920_22180</name>
</gene>